<organism evidence="1">
    <name type="scientific">Anguilla anguilla</name>
    <name type="common">European freshwater eel</name>
    <name type="synonym">Muraena anguilla</name>
    <dbReference type="NCBI Taxonomy" id="7936"/>
    <lineage>
        <taxon>Eukaryota</taxon>
        <taxon>Metazoa</taxon>
        <taxon>Chordata</taxon>
        <taxon>Craniata</taxon>
        <taxon>Vertebrata</taxon>
        <taxon>Euteleostomi</taxon>
        <taxon>Actinopterygii</taxon>
        <taxon>Neopterygii</taxon>
        <taxon>Teleostei</taxon>
        <taxon>Anguilliformes</taxon>
        <taxon>Anguillidae</taxon>
        <taxon>Anguilla</taxon>
    </lineage>
</organism>
<dbReference type="EMBL" id="GBXM01105279">
    <property type="protein sequence ID" value="JAH03298.1"/>
    <property type="molecule type" value="Transcribed_RNA"/>
</dbReference>
<proteinExistence type="predicted"/>
<reference evidence="1" key="2">
    <citation type="journal article" date="2015" name="Fish Shellfish Immunol.">
        <title>Early steps in the European eel (Anguilla anguilla)-Vibrio vulnificus interaction in the gills: Role of the RtxA13 toxin.</title>
        <authorList>
            <person name="Callol A."/>
            <person name="Pajuelo D."/>
            <person name="Ebbesson L."/>
            <person name="Teles M."/>
            <person name="MacKenzie S."/>
            <person name="Amaro C."/>
        </authorList>
    </citation>
    <scope>NUCLEOTIDE SEQUENCE</scope>
</reference>
<name>A0A0E9PHJ4_ANGAN</name>
<sequence length="56" mass="6301">MVFYQASVNYQQFMNKAKATGLGVCAMSLQFQRKIPAKTSWDSKMVLTGLWLVNAV</sequence>
<protein>
    <submittedName>
        <fullName evidence="1">Uncharacterized protein</fullName>
    </submittedName>
</protein>
<reference evidence="1" key="1">
    <citation type="submission" date="2014-11" db="EMBL/GenBank/DDBJ databases">
        <authorList>
            <person name="Amaro Gonzalez C."/>
        </authorList>
    </citation>
    <scope>NUCLEOTIDE SEQUENCE</scope>
</reference>
<evidence type="ECO:0000313" key="1">
    <source>
        <dbReference type="EMBL" id="JAH03298.1"/>
    </source>
</evidence>
<accession>A0A0E9PHJ4</accession>
<dbReference type="AlphaFoldDB" id="A0A0E9PHJ4"/>